<gene>
    <name evidence="7" type="ORF">APTSU1_000151000</name>
</gene>
<dbReference type="EMBL" id="BAAFST010000002">
    <property type="protein sequence ID" value="GAB1286280.1"/>
    <property type="molecule type" value="Genomic_DNA"/>
</dbReference>
<sequence length="656" mass="74120">MRRSSPEQEREAGWEADAAAAAESLAAETEEQLGLDAGAAGEPERPEREEQPKAVGRDPTPTRRRAPEEGDARVVRRPPPALPLAPPKPAARALSQLVKARGRSRGRSYRRNSASVRPVTVDSSKARTSLDALKISLRQLRWKEFPFGRRLPCDIYWHGVSFRDSDILSGQVNKFPEVQTVKDGDPTWRPTFIVKPDSGCQGDGIYLIKDPCDGRLTGTLHNRPAVVQEYIRKPLLIDKLKFDIRLYVLLKSLDPLEIYIAKDGLSRFCTEPYQEPNSQNLHHVFMHLTNYSLNIHSGKFVHSDSANTGSKRTFSSILCRLSSKGVDIKKVWSDIISLVIKTVIALTPELKVFYQSDIPTGRPGPTCFQEGPRATRKLAFTIKAEMILGFDILLMKNLKPMLLEVNANPSMRIEHEYERVFENIPSLVDEEVKVAVIRDTLRLMDPLKKRKEIQSQQMDKPFTSKEDLNCELAGDSDPNPEAHLPSICLKQVFPKYAKQFNYLRLVDRMANLFIRFLGIKGTMKLGPTGFRTFIRNCKLSSSSLSMAAVDILYIDITRRWNSVTVDQRDTGMCLQAFVEAFFFLAQRKFKLQPLHEQVAALIDLCEYHLSLLDEKRLLCRRGRPHQRNPPQMNRTAHSATGSSAPRVIGASKLSHS</sequence>
<dbReference type="InterPro" id="IPR004344">
    <property type="entry name" value="TTL/TTLL_fam"/>
</dbReference>
<feature type="region of interest" description="Disordered" evidence="6">
    <location>
        <begin position="1"/>
        <end position="120"/>
    </location>
</feature>
<feature type="compositionally biased region" description="Basic and acidic residues" evidence="6">
    <location>
        <begin position="42"/>
        <end position="56"/>
    </location>
</feature>
<keyword evidence="2" id="KW-0436">Ligase</keyword>
<dbReference type="PANTHER" id="PTHR12241">
    <property type="entry name" value="TUBULIN POLYGLUTAMYLASE"/>
    <property type="match status" value="1"/>
</dbReference>
<dbReference type="Proteomes" id="UP001623349">
    <property type="component" value="Unassembled WGS sequence"/>
</dbReference>
<comment type="cofactor">
    <cofactor evidence="1">
        <name>Mg(2+)</name>
        <dbReference type="ChEBI" id="CHEBI:18420"/>
    </cofactor>
</comment>
<proteinExistence type="predicted"/>
<evidence type="ECO:0000256" key="1">
    <source>
        <dbReference type="ARBA" id="ARBA00001946"/>
    </source>
</evidence>
<evidence type="ECO:0000256" key="3">
    <source>
        <dbReference type="ARBA" id="ARBA00022741"/>
    </source>
</evidence>
<dbReference type="Gene3D" id="3.30.470.20">
    <property type="entry name" value="ATP-grasp fold, B domain"/>
    <property type="match status" value="1"/>
</dbReference>
<evidence type="ECO:0000313" key="7">
    <source>
        <dbReference type="EMBL" id="GAB1286280.1"/>
    </source>
</evidence>
<keyword evidence="5" id="KW-0460">Magnesium</keyword>
<feature type="compositionally biased region" description="Pro residues" evidence="6">
    <location>
        <begin position="77"/>
        <end position="89"/>
    </location>
</feature>
<dbReference type="SUPFAM" id="SSF56059">
    <property type="entry name" value="Glutathione synthetase ATP-binding domain-like"/>
    <property type="match status" value="1"/>
</dbReference>
<organism evidence="7 8">
    <name type="scientific">Apodemus speciosus</name>
    <name type="common">Large Japanese field mouse</name>
    <dbReference type="NCBI Taxonomy" id="105296"/>
    <lineage>
        <taxon>Eukaryota</taxon>
        <taxon>Metazoa</taxon>
        <taxon>Chordata</taxon>
        <taxon>Craniata</taxon>
        <taxon>Vertebrata</taxon>
        <taxon>Euteleostomi</taxon>
        <taxon>Mammalia</taxon>
        <taxon>Eutheria</taxon>
        <taxon>Euarchontoglires</taxon>
        <taxon>Glires</taxon>
        <taxon>Rodentia</taxon>
        <taxon>Myomorpha</taxon>
        <taxon>Muroidea</taxon>
        <taxon>Muridae</taxon>
        <taxon>Murinae</taxon>
        <taxon>Apodemus</taxon>
    </lineage>
</organism>
<reference evidence="7 8" key="1">
    <citation type="submission" date="2024-08" db="EMBL/GenBank/DDBJ databases">
        <title>The draft genome of Apodemus speciosus.</title>
        <authorList>
            <person name="Nabeshima K."/>
            <person name="Suzuki S."/>
            <person name="Onuma M."/>
        </authorList>
    </citation>
    <scope>NUCLEOTIDE SEQUENCE [LARGE SCALE GENOMIC DNA]</scope>
    <source>
        <strain evidence="7">IB14-021</strain>
    </source>
</reference>
<keyword evidence="4" id="KW-0067">ATP-binding</keyword>
<keyword evidence="3" id="KW-0547">Nucleotide-binding</keyword>
<keyword evidence="8" id="KW-1185">Reference proteome</keyword>
<evidence type="ECO:0000256" key="4">
    <source>
        <dbReference type="ARBA" id="ARBA00022840"/>
    </source>
</evidence>
<name>A0ABQ0EHJ1_APOSI</name>
<evidence type="ECO:0000313" key="8">
    <source>
        <dbReference type="Proteomes" id="UP001623349"/>
    </source>
</evidence>
<accession>A0ABQ0EHJ1</accession>
<comment type="caution">
    <text evidence="7">The sequence shown here is derived from an EMBL/GenBank/DDBJ whole genome shotgun (WGS) entry which is preliminary data.</text>
</comment>
<evidence type="ECO:0000256" key="6">
    <source>
        <dbReference type="SAM" id="MobiDB-lite"/>
    </source>
</evidence>
<dbReference type="Pfam" id="PF03133">
    <property type="entry name" value="TTL"/>
    <property type="match status" value="1"/>
</dbReference>
<dbReference type="PROSITE" id="PS51221">
    <property type="entry name" value="TTL"/>
    <property type="match status" value="1"/>
</dbReference>
<protein>
    <submittedName>
        <fullName evidence="7">Tubulin polyglutamylase TTLL11</fullName>
    </submittedName>
</protein>
<feature type="region of interest" description="Disordered" evidence="6">
    <location>
        <begin position="622"/>
        <end position="656"/>
    </location>
</feature>
<feature type="compositionally biased region" description="Basic and acidic residues" evidence="6">
    <location>
        <begin position="65"/>
        <end position="74"/>
    </location>
</feature>
<evidence type="ECO:0000256" key="5">
    <source>
        <dbReference type="ARBA" id="ARBA00022842"/>
    </source>
</evidence>
<feature type="compositionally biased region" description="Basic residues" evidence="6">
    <location>
        <begin position="100"/>
        <end position="110"/>
    </location>
</feature>
<feature type="compositionally biased region" description="Polar residues" evidence="6">
    <location>
        <begin position="628"/>
        <end position="643"/>
    </location>
</feature>
<evidence type="ECO:0000256" key="2">
    <source>
        <dbReference type="ARBA" id="ARBA00022598"/>
    </source>
</evidence>
<feature type="compositionally biased region" description="Low complexity" evidence="6">
    <location>
        <begin position="15"/>
        <end position="27"/>
    </location>
</feature>
<dbReference type="PANTHER" id="PTHR12241:SF154">
    <property type="entry name" value="TUBULIN POLYGLUTAMYLASE TTLL11"/>
    <property type="match status" value="1"/>
</dbReference>
<feature type="compositionally biased region" description="Basic and acidic residues" evidence="6">
    <location>
        <begin position="1"/>
        <end position="13"/>
    </location>
</feature>